<dbReference type="SUPFAM" id="SSF52540">
    <property type="entry name" value="P-loop containing nucleoside triphosphate hydrolases"/>
    <property type="match status" value="2"/>
</dbReference>
<dbReference type="GO" id="GO:0008094">
    <property type="term" value="F:ATP-dependent activity, acting on DNA"/>
    <property type="evidence" value="ECO:0007669"/>
    <property type="project" value="TreeGrafter"/>
</dbReference>
<dbReference type="InterPro" id="IPR001841">
    <property type="entry name" value="Znf_RING"/>
</dbReference>
<gene>
    <name evidence="12" type="ORF">JMJ35_003376</name>
</gene>
<dbReference type="InterPro" id="IPR001650">
    <property type="entry name" value="Helicase_C-like"/>
</dbReference>
<dbReference type="InterPro" id="IPR017907">
    <property type="entry name" value="Znf_RING_CS"/>
</dbReference>
<dbReference type="Proteomes" id="UP001166286">
    <property type="component" value="Unassembled WGS sequence"/>
</dbReference>
<evidence type="ECO:0000313" key="12">
    <source>
        <dbReference type="EMBL" id="KAK0514759.1"/>
    </source>
</evidence>
<keyword evidence="3 7" id="KW-0863">Zinc-finger</keyword>
<dbReference type="GO" id="GO:0006281">
    <property type="term" value="P:DNA repair"/>
    <property type="evidence" value="ECO:0007669"/>
    <property type="project" value="TreeGrafter"/>
</dbReference>
<dbReference type="PROSITE" id="PS51194">
    <property type="entry name" value="HELICASE_CTER"/>
    <property type="match status" value="1"/>
</dbReference>
<dbReference type="GO" id="GO:0016787">
    <property type="term" value="F:hydrolase activity"/>
    <property type="evidence" value="ECO:0007669"/>
    <property type="project" value="UniProtKB-KW"/>
</dbReference>
<dbReference type="GO" id="GO:0008270">
    <property type="term" value="F:zinc ion binding"/>
    <property type="evidence" value="ECO:0007669"/>
    <property type="project" value="UniProtKB-KW"/>
</dbReference>
<feature type="domain" description="Helicase ATP-binding" evidence="10">
    <location>
        <begin position="523"/>
        <end position="697"/>
    </location>
</feature>
<dbReference type="AlphaFoldDB" id="A0AA39R6V0"/>
<keyword evidence="6" id="KW-0067">ATP-binding</keyword>
<evidence type="ECO:0000259" key="10">
    <source>
        <dbReference type="PROSITE" id="PS51192"/>
    </source>
</evidence>
<reference evidence="12" key="1">
    <citation type="submission" date="2023-03" db="EMBL/GenBank/DDBJ databases">
        <title>Complete genome of Cladonia borealis.</title>
        <authorList>
            <person name="Park H."/>
        </authorList>
    </citation>
    <scope>NUCLEOTIDE SEQUENCE</scope>
    <source>
        <strain evidence="12">ANT050790</strain>
    </source>
</reference>
<dbReference type="PANTHER" id="PTHR45626:SF52">
    <property type="entry name" value="SINGLE-STRANDED DNA-DEPENDENT ATPASE (EUROFUNG)"/>
    <property type="match status" value="1"/>
</dbReference>
<evidence type="ECO:0000256" key="7">
    <source>
        <dbReference type="PROSITE-ProRule" id="PRU00175"/>
    </source>
</evidence>
<dbReference type="Pfam" id="PF00271">
    <property type="entry name" value="Helicase_C"/>
    <property type="match status" value="1"/>
</dbReference>
<dbReference type="EMBL" id="JAFEKC020000005">
    <property type="protein sequence ID" value="KAK0514759.1"/>
    <property type="molecule type" value="Genomic_DNA"/>
</dbReference>
<feature type="region of interest" description="Disordered" evidence="8">
    <location>
        <begin position="892"/>
        <end position="911"/>
    </location>
</feature>
<comment type="caution">
    <text evidence="12">The sequence shown here is derived from an EMBL/GenBank/DDBJ whole genome shotgun (WGS) entry which is preliminary data.</text>
</comment>
<dbReference type="InterPro" id="IPR050628">
    <property type="entry name" value="SNF2_RAD54_helicase_TF"/>
</dbReference>
<dbReference type="InterPro" id="IPR049730">
    <property type="entry name" value="SNF2/RAD54-like_C"/>
</dbReference>
<name>A0AA39R6V0_9LECA</name>
<keyword evidence="5" id="KW-0862">Zinc</keyword>
<keyword evidence="1" id="KW-0479">Metal-binding</keyword>
<dbReference type="SMART" id="SM00487">
    <property type="entry name" value="DEXDc"/>
    <property type="match status" value="1"/>
</dbReference>
<dbReference type="InterPro" id="IPR027417">
    <property type="entry name" value="P-loop_NTPase"/>
</dbReference>
<proteinExistence type="predicted"/>
<dbReference type="Pfam" id="PF00176">
    <property type="entry name" value="SNF2-rel_dom"/>
    <property type="match status" value="1"/>
</dbReference>
<evidence type="ECO:0000259" key="11">
    <source>
        <dbReference type="PROSITE" id="PS51194"/>
    </source>
</evidence>
<accession>A0AA39R6V0</accession>
<dbReference type="InterPro" id="IPR038718">
    <property type="entry name" value="SNF2-like_sf"/>
</dbReference>
<evidence type="ECO:0000256" key="3">
    <source>
        <dbReference type="ARBA" id="ARBA00022771"/>
    </source>
</evidence>
<dbReference type="PROSITE" id="PS50089">
    <property type="entry name" value="ZF_RING_2"/>
    <property type="match status" value="1"/>
</dbReference>
<feature type="domain" description="Helicase C-terminal" evidence="11">
    <location>
        <begin position="916"/>
        <end position="1082"/>
    </location>
</feature>
<dbReference type="CDD" id="cd18793">
    <property type="entry name" value="SF2_C_SNF"/>
    <property type="match status" value="1"/>
</dbReference>
<keyword evidence="13" id="KW-1185">Reference proteome</keyword>
<dbReference type="PANTHER" id="PTHR45626">
    <property type="entry name" value="TRANSCRIPTION TERMINATION FACTOR 2-RELATED"/>
    <property type="match status" value="1"/>
</dbReference>
<evidence type="ECO:0000259" key="9">
    <source>
        <dbReference type="PROSITE" id="PS50089"/>
    </source>
</evidence>
<dbReference type="GO" id="GO:0005634">
    <property type="term" value="C:nucleus"/>
    <property type="evidence" value="ECO:0007669"/>
    <property type="project" value="TreeGrafter"/>
</dbReference>
<dbReference type="InterPro" id="IPR014001">
    <property type="entry name" value="Helicase_ATP-bd"/>
</dbReference>
<evidence type="ECO:0000256" key="2">
    <source>
        <dbReference type="ARBA" id="ARBA00022741"/>
    </source>
</evidence>
<sequence>MEQDDRTLLSPLLSIGDKRPIMNDKHGFYRESKRQCTQYFGYDHDDGSATSSGYIPSSRGAQNSVFNGSANTLHQPNLDTDLPGYFEPEYSAGLSLLSELPDFSPWYPTYETLSGVIPIQSSEVETYAPEFRNSIESFTDGSPFNFATQTATEPNFEFLLDGISQEEVAVIEEPIATVIKKEHVHEASKSPSLWDDYASIPLKFAGGSPLNSKEGDKMFQERQEPISQSSGIVTSEPIDKVVLNEKTYLECNDQRDALGPACVPSRSVADRYDACFGVIVADALSSFAGDQGSYIAPVKTRPCGDILKLYFQNTNKYAGLLALPALCSILHDFLVEFSATLIASPSKPGTTRVKNTKTGSATHECSVRIIVYGLKSEKSAVGQLLSNASLYLQHPSATECGIDAEYCNPHYLVRPGCQLPELEELSISSATRTKEASETLNEAEKSRLLRVFDSTDDFGVASQLIASPRLRSTLKDHQLTAVFMMIEKECGIVENATFPSIWELNPQTGTADKYRHRITGDRKSSPRLTQGGVLADEMGLGKTLSLLALICSSLDTLNNQSTKAHSGMSSATLVVMPKSTIPCWLQQIERHIHPGQLRVAVYHGSSRHRLSSILRNHDLILTTYETLRSDWRAEGALYSVEWYRLVLDEAHHIRNRCSQAFKAACAIHSHCRWCLTGTPIQNSLDDYGALLSFLTVPPFKDKSMFDFWIATPIKIGRADSLRRLQDLIRATCLRRTKRTLGDSCKLPKRTERIEEVEFHETDQKLYTFFKEKCAKMAEGISTTERNLPEAGQRKEGNLLSLINFLRLICDHGLQLLPRSALDAWNARDGTSVNWQMMQFCQKRCYICETDINEADFPASNGSEHRCQHWICTNCALQSESIDGEEDLCPKCATSPSSRDDPSSPGPEATFLPPSAKIEALLRNLRTEQAVKTSQRPSKPVKSVIFSCWTRMLALIQQELQKHSFHFQRIDGKTSLENRSKAFHEFNHDPSCTIMLASIGSTGEGVDFTVANHVHLIEPHWNPMVEAQAVDRVHRIGQEREVVITRYIMLNSIETYIQRIQNEKLQLINRSIDSEYLSQDDIEKSRWEVS</sequence>
<dbReference type="InterPro" id="IPR000330">
    <property type="entry name" value="SNF2_N"/>
</dbReference>
<evidence type="ECO:0000256" key="6">
    <source>
        <dbReference type="ARBA" id="ARBA00022840"/>
    </source>
</evidence>
<evidence type="ECO:0000256" key="8">
    <source>
        <dbReference type="SAM" id="MobiDB-lite"/>
    </source>
</evidence>
<dbReference type="PROSITE" id="PS51192">
    <property type="entry name" value="HELICASE_ATP_BIND_1"/>
    <property type="match status" value="1"/>
</dbReference>
<dbReference type="SMART" id="SM00490">
    <property type="entry name" value="HELICc"/>
    <property type="match status" value="1"/>
</dbReference>
<evidence type="ECO:0000256" key="4">
    <source>
        <dbReference type="ARBA" id="ARBA00022801"/>
    </source>
</evidence>
<dbReference type="Gene3D" id="3.40.50.300">
    <property type="entry name" value="P-loop containing nucleotide triphosphate hydrolases"/>
    <property type="match status" value="1"/>
</dbReference>
<feature type="domain" description="RING-type" evidence="9">
    <location>
        <begin position="844"/>
        <end position="891"/>
    </location>
</feature>
<dbReference type="CDD" id="cd18008">
    <property type="entry name" value="DEXDc_SHPRH-like"/>
    <property type="match status" value="1"/>
</dbReference>
<dbReference type="GO" id="GO:0005524">
    <property type="term" value="F:ATP binding"/>
    <property type="evidence" value="ECO:0007669"/>
    <property type="project" value="UniProtKB-KW"/>
</dbReference>
<dbReference type="PROSITE" id="PS00518">
    <property type="entry name" value="ZF_RING_1"/>
    <property type="match status" value="1"/>
</dbReference>
<evidence type="ECO:0000313" key="13">
    <source>
        <dbReference type="Proteomes" id="UP001166286"/>
    </source>
</evidence>
<evidence type="ECO:0000256" key="1">
    <source>
        <dbReference type="ARBA" id="ARBA00022723"/>
    </source>
</evidence>
<evidence type="ECO:0000256" key="5">
    <source>
        <dbReference type="ARBA" id="ARBA00022833"/>
    </source>
</evidence>
<protein>
    <submittedName>
        <fullName evidence="12">Uncharacterized protein</fullName>
    </submittedName>
</protein>
<dbReference type="Gene3D" id="3.40.50.10810">
    <property type="entry name" value="Tandem AAA-ATPase domain"/>
    <property type="match status" value="1"/>
</dbReference>
<keyword evidence="4" id="KW-0378">Hydrolase</keyword>
<keyword evidence="2" id="KW-0547">Nucleotide-binding</keyword>
<organism evidence="12 13">
    <name type="scientific">Cladonia borealis</name>
    <dbReference type="NCBI Taxonomy" id="184061"/>
    <lineage>
        <taxon>Eukaryota</taxon>
        <taxon>Fungi</taxon>
        <taxon>Dikarya</taxon>
        <taxon>Ascomycota</taxon>
        <taxon>Pezizomycotina</taxon>
        <taxon>Lecanoromycetes</taxon>
        <taxon>OSLEUM clade</taxon>
        <taxon>Lecanoromycetidae</taxon>
        <taxon>Lecanorales</taxon>
        <taxon>Lecanorineae</taxon>
        <taxon>Cladoniaceae</taxon>
        <taxon>Cladonia</taxon>
    </lineage>
</organism>